<protein>
    <recommendedName>
        <fullName evidence="2">precorrin-2 dehydrogenase</fullName>
        <ecNumber evidence="2">1.3.1.76</ecNumber>
    </recommendedName>
</protein>
<dbReference type="NCBIfam" id="TIGR01470">
    <property type="entry name" value="cysG_Nterm"/>
    <property type="match status" value="1"/>
</dbReference>
<evidence type="ECO:0000256" key="5">
    <source>
        <dbReference type="ARBA" id="ARBA00023244"/>
    </source>
</evidence>
<dbReference type="InterPro" id="IPR036291">
    <property type="entry name" value="NAD(P)-bd_dom_sf"/>
</dbReference>
<feature type="domain" description="Siroheme synthase central" evidence="7">
    <location>
        <begin position="118"/>
        <end position="143"/>
    </location>
</feature>
<comment type="pathway">
    <text evidence="1">Porphyrin-containing compound metabolism; siroheme biosynthesis; sirohydrochlorin from precorrin-2: step 1/1.</text>
</comment>
<keyword evidence="4" id="KW-0520">NAD</keyword>
<evidence type="ECO:0000256" key="1">
    <source>
        <dbReference type="ARBA" id="ARBA00005010"/>
    </source>
</evidence>
<dbReference type="EC" id="1.3.1.76" evidence="2"/>
<evidence type="ECO:0000313" key="8">
    <source>
        <dbReference type="EMBL" id="MFC7322693.1"/>
    </source>
</evidence>
<evidence type="ECO:0000256" key="4">
    <source>
        <dbReference type="ARBA" id="ARBA00023027"/>
    </source>
</evidence>
<gene>
    <name evidence="8" type="ORF">ACFQMN_17655</name>
</gene>
<name>A0ABW2K7A6_9BACI</name>
<dbReference type="PANTHER" id="PTHR35330:SF1">
    <property type="entry name" value="SIROHEME BIOSYNTHESIS PROTEIN MET8"/>
    <property type="match status" value="1"/>
</dbReference>
<comment type="caution">
    <text evidence="8">The sequence shown here is derived from an EMBL/GenBank/DDBJ whole genome shotgun (WGS) entry which is preliminary data.</text>
</comment>
<dbReference type="Gene3D" id="1.10.8.610">
    <property type="entry name" value="SirC, precorrin-2 dehydrogenase, C-terminal helical domain-like"/>
    <property type="match status" value="1"/>
</dbReference>
<keyword evidence="5" id="KW-0627">Porphyrin biosynthesis</keyword>
<evidence type="ECO:0000259" key="7">
    <source>
        <dbReference type="Pfam" id="PF14824"/>
    </source>
</evidence>
<evidence type="ECO:0000256" key="3">
    <source>
        <dbReference type="ARBA" id="ARBA00023002"/>
    </source>
</evidence>
<keyword evidence="9" id="KW-1185">Reference proteome</keyword>
<organism evidence="8 9">
    <name type="scientific">Halobacillus campisalis</name>
    <dbReference type="NCBI Taxonomy" id="435909"/>
    <lineage>
        <taxon>Bacteria</taxon>
        <taxon>Bacillati</taxon>
        <taxon>Bacillota</taxon>
        <taxon>Bacilli</taxon>
        <taxon>Bacillales</taxon>
        <taxon>Bacillaceae</taxon>
        <taxon>Halobacillus</taxon>
    </lineage>
</organism>
<dbReference type="InterPro" id="IPR028161">
    <property type="entry name" value="Met8-like"/>
</dbReference>
<dbReference type="NCBIfam" id="NF005222">
    <property type="entry name" value="PRK06718.1"/>
    <property type="match status" value="1"/>
</dbReference>
<proteinExistence type="predicted"/>
<dbReference type="InterPro" id="IPR028281">
    <property type="entry name" value="Sirohaem_synthase_central"/>
</dbReference>
<dbReference type="Pfam" id="PF14824">
    <property type="entry name" value="Sirohm_synth_M"/>
    <property type="match status" value="1"/>
</dbReference>
<accession>A0ABW2K7A6</accession>
<dbReference type="PANTHER" id="PTHR35330">
    <property type="entry name" value="SIROHEME BIOSYNTHESIS PROTEIN MET8"/>
    <property type="match status" value="1"/>
</dbReference>
<dbReference type="Proteomes" id="UP001596494">
    <property type="component" value="Unassembled WGS sequence"/>
</dbReference>
<dbReference type="RefSeq" id="WP_289215060.1">
    <property type="nucleotide sequence ID" value="NZ_JAPVRC010000002.1"/>
</dbReference>
<dbReference type="SUPFAM" id="SSF75615">
    <property type="entry name" value="Siroheme synthase middle domains-like"/>
    <property type="match status" value="1"/>
</dbReference>
<dbReference type="Pfam" id="PF22440">
    <property type="entry name" value="SirC_C"/>
    <property type="match status" value="1"/>
</dbReference>
<dbReference type="Gene3D" id="3.40.50.720">
    <property type="entry name" value="NAD(P)-binding Rossmann-like Domain"/>
    <property type="match status" value="1"/>
</dbReference>
<comment type="catalytic activity">
    <reaction evidence="6">
        <text>precorrin-2 + NAD(+) = sirohydrochlorin + NADH + 2 H(+)</text>
        <dbReference type="Rhea" id="RHEA:15613"/>
        <dbReference type="ChEBI" id="CHEBI:15378"/>
        <dbReference type="ChEBI" id="CHEBI:57540"/>
        <dbReference type="ChEBI" id="CHEBI:57945"/>
        <dbReference type="ChEBI" id="CHEBI:58351"/>
        <dbReference type="ChEBI" id="CHEBI:58827"/>
        <dbReference type="EC" id="1.3.1.76"/>
    </reaction>
</comment>
<dbReference type="EMBL" id="JBHTBY010000017">
    <property type="protein sequence ID" value="MFC7322693.1"/>
    <property type="molecule type" value="Genomic_DNA"/>
</dbReference>
<sequence length="203" mass="22749">MAAIPLMLDLKNKKAVVVGGGKIAERRVRTLLSSEADIKVISPALTSSLTTLYQDGKLDWHEKSFSAEDLQNAFLIVAATNDSEVNRAIIESAPQNVLLNSVEDAAAGNIQFPTQFSRGKLSISVSTNGSSPILAAKIKRDLAVQYDEKYEDYLDFLFEARQLIKRSSLSTEKKKQWLRRLVDEDHFHPEDQEFVLEQLNNIQ</sequence>
<evidence type="ECO:0000256" key="2">
    <source>
        <dbReference type="ARBA" id="ARBA00012400"/>
    </source>
</evidence>
<dbReference type="InterPro" id="IPR042518">
    <property type="entry name" value="SirC_C"/>
</dbReference>
<keyword evidence="3" id="KW-0560">Oxidoreductase</keyword>
<dbReference type="InterPro" id="IPR006367">
    <property type="entry name" value="Sirohaem_synthase_N"/>
</dbReference>
<evidence type="ECO:0000313" key="9">
    <source>
        <dbReference type="Proteomes" id="UP001596494"/>
    </source>
</evidence>
<dbReference type="SUPFAM" id="SSF51735">
    <property type="entry name" value="NAD(P)-binding Rossmann-fold domains"/>
    <property type="match status" value="1"/>
</dbReference>
<evidence type="ECO:0000256" key="6">
    <source>
        <dbReference type="ARBA" id="ARBA00047561"/>
    </source>
</evidence>
<reference evidence="9" key="1">
    <citation type="journal article" date="2019" name="Int. J. Syst. Evol. Microbiol.">
        <title>The Global Catalogue of Microorganisms (GCM) 10K type strain sequencing project: providing services to taxonomists for standard genome sequencing and annotation.</title>
        <authorList>
            <consortium name="The Broad Institute Genomics Platform"/>
            <consortium name="The Broad Institute Genome Sequencing Center for Infectious Disease"/>
            <person name="Wu L."/>
            <person name="Ma J."/>
        </authorList>
    </citation>
    <scope>NUCLEOTIDE SEQUENCE [LARGE SCALE GENOMIC DNA]</scope>
    <source>
        <strain evidence="9">CCUG 73951</strain>
    </source>
</reference>
<dbReference type="Pfam" id="PF13241">
    <property type="entry name" value="NAD_binding_7"/>
    <property type="match status" value="1"/>
</dbReference>